<dbReference type="InterPro" id="IPR025528">
    <property type="entry name" value="BrnA_antitoxin"/>
</dbReference>
<dbReference type="EMBL" id="JAGIYY010000001">
    <property type="protein sequence ID" value="MBP0437141.1"/>
    <property type="molecule type" value="Genomic_DNA"/>
</dbReference>
<organism evidence="2 3">
    <name type="scientific">Tianweitania sediminis</name>
    <dbReference type="NCBI Taxonomy" id="1502156"/>
    <lineage>
        <taxon>Bacteria</taxon>
        <taxon>Pseudomonadati</taxon>
        <taxon>Pseudomonadota</taxon>
        <taxon>Alphaproteobacteria</taxon>
        <taxon>Hyphomicrobiales</taxon>
        <taxon>Phyllobacteriaceae</taxon>
        <taxon>Tianweitania</taxon>
    </lineage>
</organism>
<keyword evidence="3" id="KW-1185">Reference proteome</keyword>
<evidence type="ECO:0000313" key="2">
    <source>
        <dbReference type="EMBL" id="MBP0437141.1"/>
    </source>
</evidence>
<sequence>MRRDRSAWRNITLSSGAKKLSVEGGRGEDAPRRPGRPRLENAKQPVSLRLEPEVLAKFKATGPGWQKRMNDVLKAAILDHEK</sequence>
<feature type="compositionally biased region" description="Basic and acidic residues" evidence="1">
    <location>
        <begin position="25"/>
        <end position="41"/>
    </location>
</feature>
<accession>A0A8J7RER2</accession>
<dbReference type="RefSeq" id="WP_209333180.1">
    <property type="nucleotide sequence ID" value="NZ_JAGIYY010000001.1"/>
</dbReference>
<evidence type="ECO:0000313" key="3">
    <source>
        <dbReference type="Proteomes" id="UP000666240"/>
    </source>
</evidence>
<proteinExistence type="predicted"/>
<gene>
    <name evidence="2" type="ORF">J5Y06_00565</name>
</gene>
<protein>
    <submittedName>
        <fullName evidence="2">BrnA antitoxin family protein</fullName>
    </submittedName>
</protein>
<dbReference type="Proteomes" id="UP000666240">
    <property type="component" value="Unassembled WGS sequence"/>
</dbReference>
<dbReference type="AlphaFoldDB" id="A0A8J7RER2"/>
<reference evidence="2" key="1">
    <citation type="submission" date="2021-03" db="EMBL/GenBank/DDBJ databases">
        <title>Genome sequencing and assembly of Tianweitania sediminis.</title>
        <authorList>
            <person name="Chhetri G."/>
        </authorList>
    </citation>
    <scope>NUCLEOTIDE SEQUENCE</scope>
    <source>
        <strain evidence="2">Z8</strain>
    </source>
</reference>
<comment type="caution">
    <text evidence="2">The sequence shown here is derived from an EMBL/GenBank/DDBJ whole genome shotgun (WGS) entry which is preliminary data.</text>
</comment>
<feature type="region of interest" description="Disordered" evidence="1">
    <location>
        <begin position="1"/>
        <end position="44"/>
    </location>
</feature>
<name>A0A8J7RER2_9HYPH</name>
<evidence type="ECO:0000256" key="1">
    <source>
        <dbReference type="SAM" id="MobiDB-lite"/>
    </source>
</evidence>
<dbReference type="Pfam" id="PF14384">
    <property type="entry name" value="BrnA_antitoxin"/>
    <property type="match status" value="1"/>
</dbReference>